<dbReference type="RefSeq" id="WP_016421096.1">
    <property type="nucleotide sequence ID" value="NZ_FNND01000008.1"/>
</dbReference>
<sequence length="277" mass="32562">MNYLLSSFLFFLCALCWEQKEKQRFAYQLQGEVKTLTVTKEELPESQGNLNVDNFDDNQQITFAPQGRIIEFVSYRKGKRPTTIKKTSYDAKGRLTREILSIAAEDLTQTTIYEYDDTQKRGKATSTSTGFPNKKSKMELTMTPNDQIAEVIAYGFEGELITKSVLEYNKNKYLTQSRTYNDKNQLEHKSSYEYDHNNRLTKVENTIIRPHFEIKSSFEYIYENNIYPIKHIFTLNQEAPISYSFQYKLDHKGNWIEKTYLHKGKAVAIIKREITYY</sequence>
<dbReference type="EMBL" id="FNND01000008">
    <property type="protein sequence ID" value="SDX08450.1"/>
    <property type="molecule type" value="Genomic_DNA"/>
</dbReference>
<evidence type="ECO:0008006" key="3">
    <source>
        <dbReference type="Google" id="ProtNLM"/>
    </source>
</evidence>
<gene>
    <name evidence="1" type="ORF">SAMN05444420_10813</name>
</gene>
<organism evidence="1 2">
    <name type="scientific">Capnocytophaga granulosa</name>
    <dbReference type="NCBI Taxonomy" id="45242"/>
    <lineage>
        <taxon>Bacteria</taxon>
        <taxon>Pseudomonadati</taxon>
        <taxon>Bacteroidota</taxon>
        <taxon>Flavobacteriia</taxon>
        <taxon>Flavobacteriales</taxon>
        <taxon>Flavobacteriaceae</taxon>
        <taxon>Capnocytophaga</taxon>
    </lineage>
</organism>
<keyword evidence="2" id="KW-1185">Reference proteome</keyword>
<reference evidence="1 2" key="1">
    <citation type="submission" date="2016-10" db="EMBL/GenBank/DDBJ databases">
        <authorList>
            <person name="Varghese N."/>
            <person name="Submissions S."/>
        </authorList>
    </citation>
    <scope>NUCLEOTIDE SEQUENCE [LARGE SCALE GENOMIC DNA]</scope>
    <source>
        <strain evidence="1 2">DSM 11449</strain>
    </source>
</reference>
<proteinExistence type="predicted"/>
<accession>A0A1H2YTD8</accession>
<dbReference type="AlphaFoldDB" id="A0A1H2YTD8"/>
<dbReference type="OrthoDB" id="1150899at2"/>
<name>A0A1H2YTD8_9FLAO</name>
<dbReference type="Gene3D" id="2.180.10.10">
    <property type="entry name" value="RHS repeat-associated core"/>
    <property type="match status" value="1"/>
</dbReference>
<dbReference type="GeneID" id="85016059"/>
<protein>
    <recommendedName>
        <fullName evidence="3">YD repeat-containing protein</fullName>
    </recommendedName>
</protein>
<evidence type="ECO:0000313" key="2">
    <source>
        <dbReference type="Proteomes" id="UP000182771"/>
    </source>
</evidence>
<comment type="caution">
    <text evidence="1">The sequence shown here is derived from an EMBL/GenBank/DDBJ whole genome shotgun (WGS) entry which is preliminary data.</text>
</comment>
<dbReference type="Proteomes" id="UP000182771">
    <property type="component" value="Unassembled WGS sequence"/>
</dbReference>
<evidence type="ECO:0000313" key="1">
    <source>
        <dbReference type="EMBL" id="SDX08450.1"/>
    </source>
</evidence>